<protein>
    <recommendedName>
        <fullName evidence="6 7">Pyrroline-5-carboxylate reductase</fullName>
        <shortName evidence="6">P5C reductase</shortName>
        <shortName evidence="6">P5CR</shortName>
        <ecNumber evidence="6 7">1.5.1.2</ecNumber>
    </recommendedName>
    <alternativeName>
        <fullName evidence="6">PCA reductase</fullName>
    </alternativeName>
</protein>
<organism evidence="12 13">
    <name type="scientific">Limosilactobacillus fastidiosus</name>
    <dbReference type="NCBI Taxonomy" id="2759855"/>
    <lineage>
        <taxon>Bacteria</taxon>
        <taxon>Bacillati</taxon>
        <taxon>Bacillota</taxon>
        <taxon>Bacilli</taxon>
        <taxon>Lactobacillales</taxon>
        <taxon>Lactobacillaceae</taxon>
        <taxon>Limosilactobacillus</taxon>
    </lineage>
</organism>
<dbReference type="EMBL" id="JACIUZ010000020">
    <property type="protein sequence ID" value="MBB1062607.1"/>
    <property type="molecule type" value="Genomic_DNA"/>
</dbReference>
<dbReference type="NCBIfam" id="TIGR00112">
    <property type="entry name" value="proC"/>
    <property type="match status" value="1"/>
</dbReference>
<evidence type="ECO:0000313" key="13">
    <source>
        <dbReference type="Proteomes" id="UP000518255"/>
    </source>
</evidence>
<evidence type="ECO:0000259" key="10">
    <source>
        <dbReference type="SMART" id="SM00881"/>
    </source>
</evidence>
<dbReference type="RefSeq" id="WP_182580093.1">
    <property type="nucleotide sequence ID" value="NZ_JACIUY010000019.1"/>
</dbReference>
<dbReference type="SMART" id="SM00881">
    <property type="entry name" value="CoA_binding"/>
    <property type="match status" value="1"/>
</dbReference>
<evidence type="ECO:0000256" key="6">
    <source>
        <dbReference type="HAMAP-Rule" id="MF_01925"/>
    </source>
</evidence>
<evidence type="ECO:0000313" key="11">
    <source>
        <dbReference type="EMBL" id="MBB1062607.1"/>
    </source>
</evidence>
<dbReference type="PANTHER" id="PTHR11645:SF0">
    <property type="entry name" value="PYRROLINE-5-CARBOXYLATE REDUCTASE 3"/>
    <property type="match status" value="1"/>
</dbReference>
<evidence type="ECO:0000313" key="12">
    <source>
        <dbReference type="EMBL" id="MBB1085328.1"/>
    </source>
</evidence>
<dbReference type="EMBL" id="JACIUY010000019">
    <property type="protein sequence ID" value="MBB1085328.1"/>
    <property type="molecule type" value="Genomic_DNA"/>
</dbReference>
<comment type="function">
    <text evidence="5 6">Catalyzes the reduction of 1-pyrroline-5-carboxylate (PCA) to L-proline.</text>
</comment>
<reference evidence="13 14" key="1">
    <citation type="submission" date="2020-07" db="EMBL/GenBank/DDBJ databases">
        <title>Description of Limosilactobacillus balticus sp. nov., Limosilactobacillus agrestis sp. nov., Limosilactobacillus albertensis sp. nov., Limosilactobacillus rudii sp. nov., Limosilactobacillus fastidiosus sp. nov., five novel Limosilactobacillus species isolated from the vertebrate gastrointestinal tract, and proposal of 6 subspecies of Limosilactobacillus reuteri adapted to the gastrointestinal tract of specific vertebrate hosts.</title>
        <authorList>
            <person name="Li F."/>
            <person name="Cheng C."/>
            <person name="Zheng J."/>
            <person name="Quevedo R.M."/>
            <person name="Li J."/>
            <person name="Roos S."/>
            <person name="Gaenzle M.G."/>
            <person name="Walter J."/>
        </authorList>
    </citation>
    <scope>NUCLEOTIDE SEQUENCE [LARGE SCALE GENOMIC DNA]</scope>
    <source>
        <strain evidence="12 13">WF-MA3-C</strain>
        <strain evidence="11 14">WF-MO7-1</strain>
    </source>
</reference>
<dbReference type="Proteomes" id="UP000518255">
    <property type="component" value="Unassembled WGS sequence"/>
</dbReference>
<dbReference type="InterPro" id="IPR029036">
    <property type="entry name" value="P5CR_dimer"/>
</dbReference>
<comment type="similarity">
    <text evidence="1 6 9">Belongs to the pyrroline-5-carboxylate reductase family.</text>
</comment>
<evidence type="ECO:0000256" key="1">
    <source>
        <dbReference type="ARBA" id="ARBA00005525"/>
    </source>
</evidence>
<name>A0A7W3TXX5_9LACO</name>
<gene>
    <name evidence="6 12" type="primary">proC</name>
    <name evidence="12" type="ORF">H5R63_00650</name>
    <name evidence="11" type="ORF">H5R64_02150</name>
</gene>
<dbReference type="PROSITE" id="PS00521">
    <property type="entry name" value="P5CR"/>
    <property type="match status" value="1"/>
</dbReference>
<proteinExistence type="inferred from homology"/>
<dbReference type="Proteomes" id="UP000544052">
    <property type="component" value="Unassembled WGS sequence"/>
</dbReference>
<dbReference type="AlphaFoldDB" id="A0A7W3TXX5"/>
<dbReference type="GO" id="GO:0055129">
    <property type="term" value="P:L-proline biosynthetic process"/>
    <property type="evidence" value="ECO:0007669"/>
    <property type="project" value="UniProtKB-UniRule"/>
</dbReference>
<dbReference type="SUPFAM" id="SSF51735">
    <property type="entry name" value="NAD(P)-binding Rossmann-fold domains"/>
    <property type="match status" value="1"/>
</dbReference>
<dbReference type="InterPro" id="IPR028939">
    <property type="entry name" value="P5C_Rdtase_cat_N"/>
</dbReference>
<sequence>MTNQQTIAVVGVGSMGSAIIKGLVKSKQFRIIGENPDNLRVTELGEKLGFTVVNNNKDIVKARPDFVILTTPAPITLKIAQELSQLPASTTVISAAAGVPLNKLQAEIVNATVAVMIPNTPVAVNAGTIGLTLPQDISDQQKNDIIDFLELLGDVIPVSEEQLGIVGVIGGCGPAFVDVFMDAMSDGAVENGMGRQTAYRLISSMIKGTGKLAFDSAMLPAELRDQVTSPAGTTIKGVVALEKNKFRYAVIDAINKAAGK</sequence>
<evidence type="ECO:0000256" key="7">
    <source>
        <dbReference type="NCBIfam" id="TIGR00112"/>
    </source>
</evidence>
<evidence type="ECO:0000313" key="14">
    <source>
        <dbReference type="Proteomes" id="UP000544052"/>
    </source>
</evidence>
<feature type="domain" description="CoA-binding" evidence="10">
    <location>
        <begin position="1"/>
        <end position="99"/>
    </location>
</feature>
<dbReference type="InterPro" id="IPR036291">
    <property type="entry name" value="NAD(P)-bd_dom_sf"/>
</dbReference>
<comment type="catalytic activity">
    <reaction evidence="6">
        <text>L-proline + NAD(+) = (S)-1-pyrroline-5-carboxylate + NADH + 2 H(+)</text>
        <dbReference type="Rhea" id="RHEA:14105"/>
        <dbReference type="ChEBI" id="CHEBI:15378"/>
        <dbReference type="ChEBI" id="CHEBI:17388"/>
        <dbReference type="ChEBI" id="CHEBI:57540"/>
        <dbReference type="ChEBI" id="CHEBI:57945"/>
        <dbReference type="ChEBI" id="CHEBI:60039"/>
        <dbReference type="EC" id="1.5.1.2"/>
    </reaction>
</comment>
<evidence type="ECO:0000256" key="2">
    <source>
        <dbReference type="ARBA" id="ARBA00022650"/>
    </source>
</evidence>
<dbReference type="Gene3D" id="3.40.50.720">
    <property type="entry name" value="NAD(P)-binding Rossmann-like Domain"/>
    <property type="match status" value="1"/>
</dbReference>
<comment type="subcellular location">
    <subcellularLocation>
        <location evidence="6">Cytoplasm</location>
    </subcellularLocation>
</comment>
<feature type="binding site" evidence="8">
    <location>
        <position position="56"/>
    </location>
    <ligand>
        <name>NADPH</name>
        <dbReference type="ChEBI" id="CHEBI:57783"/>
    </ligand>
</feature>
<dbReference type="InterPro" id="IPR008927">
    <property type="entry name" value="6-PGluconate_DH-like_C_sf"/>
</dbReference>
<dbReference type="PIRSF" id="PIRSF000193">
    <property type="entry name" value="Pyrrol-5-carb_rd"/>
    <property type="match status" value="1"/>
</dbReference>
<keyword evidence="4 6" id="KW-0560">Oxidoreductase</keyword>
<evidence type="ECO:0000256" key="8">
    <source>
        <dbReference type="PIRSR" id="PIRSR000193-1"/>
    </source>
</evidence>
<comment type="catalytic activity">
    <reaction evidence="6 9">
        <text>L-proline + NADP(+) = (S)-1-pyrroline-5-carboxylate + NADPH + 2 H(+)</text>
        <dbReference type="Rhea" id="RHEA:14109"/>
        <dbReference type="ChEBI" id="CHEBI:15378"/>
        <dbReference type="ChEBI" id="CHEBI:17388"/>
        <dbReference type="ChEBI" id="CHEBI:57783"/>
        <dbReference type="ChEBI" id="CHEBI:58349"/>
        <dbReference type="ChEBI" id="CHEBI:60039"/>
        <dbReference type="EC" id="1.5.1.2"/>
    </reaction>
</comment>
<dbReference type="GO" id="GO:0005737">
    <property type="term" value="C:cytoplasm"/>
    <property type="evidence" value="ECO:0007669"/>
    <property type="project" value="UniProtKB-SubCell"/>
</dbReference>
<dbReference type="InterPro" id="IPR003781">
    <property type="entry name" value="CoA-bd"/>
</dbReference>
<keyword evidence="6 9" id="KW-0028">Amino-acid biosynthesis</keyword>
<keyword evidence="3 6" id="KW-0521">NADP</keyword>
<dbReference type="HAMAP" id="MF_01925">
    <property type="entry name" value="P5C_reductase"/>
    <property type="match status" value="1"/>
</dbReference>
<accession>A0A7W3TXX5</accession>
<keyword evidence="2 6" id="KW-0641">Proline biosynthesis</keyword>
<dbReference type="Gene3D" id="1.10.3730.10">
    <property type="entry name" value="ProC C-terminal domain-like"/>
    <property type="match status" value="1"/>
</dbReference>
<dbReference type="GO" id="GO:0004735">
    <property type="term" value="F:pyrroline-5-carboxylate reductase activity"/>
    <property type="evidence" value="ECO:0007669"/>
    <property type="project" value="UniProtKB-UniRule"/>
</dbReference>
<dbReference type="PANTHER" id="PTHR11645">
    <property type="entry name" value="PYRROLINE-5-CARBOXYLATE REDUCTASE"/>
    <property type="match status" value="1"/>
</dbReference>
<dbReference type="Pfam" id="PF14748">
    <property type="entry name" value="P5CR_dimer"/>
    <property type="match status" value="1"/>
</dbReference>
<dbReference type="EC" id="1.5.1.2" evidence="6 7"/>
<dbReference type="InterPro" id="IPR053790">
    <property type="entry name" value="P5CR-like_CS"/>
</dbReference>
<evidence type="ECO:0000256" key="9">
    <source>
        <dbReference type="RuleBase" id="RU003903"/>
    </source>
</evidence>
<keyword evidence="6" id="KW-0963">Cytoplasm</keyword>
<comment type="caution">
    <text evidence="12">The sequence shown here is derived from an EMBL/GenBank/DDBJ whole genome shotgun (WGS) entry which is preliminary data.</text>
</comment>
<evidence type="ECO:0000256" key="5">
    <source>
        <dbReference type="ARBA" id="ARBA00058118"/>
    </source>
</evidence>
<dbReference type="UniPathway" id="UPA00098">
    <property type="reaction ID" value="UER00361"/>
</dbReference>
<dbReference type="FunFam" id="1.10.3730.10:FF:000001">
    <property type="entry name" value="Pyrroline-5-carboxylate reductase"/>
    <property type="match status" value="1"/>
</dbReference>
<dbReference type="InterPro" id="IPR000304">
    <property type="entry name" value="Pyrroline-COOH_reductase"/>
</dbReference>
<dbReference type="Pfam" id="PF03807">
    <property type="entry name" value="F420_oxidored"/>
    <property type="match status" value="1"/>
</dbReference>
<evidence type="ECO:0000256" key="4">
    <source>
        <dbReference type="ARBA" id="ARBA00023002"/>
    </source>
</evidence>
<comment type="pathway">
    <text evidence="6 9">Amino-acid biosynthesis; L-proline biosynthesis; L-proline from L-glutamate 5-semialdehyde: step 1/1.</text>
</comment>
<evidence type="ECO:0000256" key="3">
    <source>
        <dbReference type="ARBA" id="ARBA00022857"/>
    </source>
</evidence>
<dbReference type="SUPFAM" id="SSF48179">
    <property type="entry name" value="6-phosphogluconate dehydrogenase C-terminal domain-like"/>
    <property type="match status" value="1"/>
</dbReference>
<keyword evidence="14" id="KW-1185">Reference proteome</keyword>